<dbReference type="Proteomes" id="UP000007797">
    <property type="component" value="Unassembled WGS sequence"/>
</dbReference>
<reference evidence="2" key="1">
    <citation type="journal article" date="2011" name="Genome Res.">
        <title>Phylogeny-wide analysis of social amoeba genomes highlights ancient origins for complex intercellular communication.</title>
        <authorList>
            <person name="Heidel A.J."/>
            <person name="Lawal H.M."/>
            <person name="Felder M."/>
            <person name="Schilde C."/>
            <person name="Helps N.R."/>
            <person name="Tunggal B."/>
            <person name="Rivero F."/>
            <person name="John U."/>
            <person name="Schleicher M."/>
            <person name="Eichinger L."/>
            <person name="Platzer M."/>
            <person name="Noegel A.A."/>
            <person name="Schaap P."/>
            <person name="Gloeckner G."/>
        </authorList>
    </citation>
    <scope>NUCLEOTIDE SEQUENCE [LARGE SCALE GENOMIC DNA]</scope>
    <source>
        <strain evidence="2">SH3</strain>
    </source>
</reference>
<accession>F4PPR4</accession>
<sequence>MQVEMGNCVYKPFTEYGIVESYEFPPSVLSQRMLKAGDVFILRYPTLTPSSPTHYSILIDICGESTKDNVIGLELHLVLDPDNNQKVVSFIGGRRSRSLLLFSPTFIGKAPSTVTFNQSDTTGVQMNGDNAQSIGAWAGHRFSYFIKQECDGNKVWGPITNCHKYARFLVHELRLQWPEEIKVFKDYQWLDNWYVMAQSPITRLGFPC</sequence>
<evidence type="ECO:0000313" key="2">
    <source>
        <dbReference type="Proteomes" id="UP000007797"/>
    </source>
</evidence>
<gene>
    <name evidence="1" type="ORF">DFA_04495</name>
</gene>
<name>F4PPR4_CACFS</name>
<dbReference type="GeneID" id="14874323"/>
<dbReference type="EMBL" id="GL883009">
    <property type="protein sequence ID" value="EGG22377.1"/>
    <property type="molecule type" value="Genomic_DNA"/>
</dbReference>
<proteinExistence type="predicted"/>
<dbReference type="AlphaFoldDB" id="F4PPR4"/>
<dbReference type="PANTHER" id="PTHR36197:SF2">
    <property type="entry name" value="LRAT DOMAIN-CONTAINING PROTEIN-RELATED"/>
    <property type="match status" value="1"/>
</dbReference>
<dbReference type="KEGG" id="dfa:DFA_04495"/>
<keyword evidence="2" id="KW-1185">Reference proteome</keyword>
<dbReference type="OrthoDB" id="10289904at2759"/>
<organism evidence="1 2">
    <name type="scientific">Cavenderia fasciculata</name>
    <name type="common">Slime mold</name>
    <name type="synonym">Dictyostelium fasciculatum</name>
    <dbReference type="NCBI Taxonomy" id="261658"/>
    <lineage>
        <taxon>Eukaryota</taxon>
        <taxon>Amoebozoa</taxon>
        <taxon>Evosea</taxon>
        <taxon>Eumycetozoa</taxon>
        <taxon>Dictyostelia</taxon>
        <taxon>Acytosteliales</taxon>
        <taxon>Cavenderiaceae</taxon>
        <taxon>Cavenderia</taxon>
    </lineage>
</organism>
<dbReference type="PANTHER" id="PTHR36197">
    <property type="entry name" value="LRAT DOMAIN-CONTAINING PROTEIN-RELATED"/>
    <property type="match status" value="1"/>
</dbReference>
<protein>
    <submittedName>
        <fullName evidence="1">Uncharacterized protein</fullName>
    </submittedName>
</protein>
<dbReference type="RefSeq" id="XP_004360228.1">
    <property type="nucleotide sequence ID" value="XM_004360171.1"/>
</dbReference>
<evidence type="ECO:0000313" key="1">
    <source>
        <dbReference type="EMBL" id="EGG22377.1"/>
    </source>
</evidence>